<dbReference type="GO" id="GO:0005829">
    <property type="term" value="C:cytosol"/>
    <property type="evidence" value="ECO:0007669"/>
    <property type="project" value="TreeGrafter"/>
</dbReference>
<keyword evidence="1" id="KW-0238">DNA-binding</keyword>
<dbReference type="InterPro" id="IPR010982">
    <property type="entry name" value="Lambda_DNA-bd_dom_sf"/>
</dbReference>
<dbReference type="STRING" id="588581.Cpap_4002"/>
<accession>F1T7W8</accession>
<dbReference type="SUPFAM" id="SSF47413">
    <property type="entry name" value="lambda repressor-like DNA-binding domains"/>
    <property type="match status" value="1"/>
</dbReference>
<dbReference type="InterPro" id="IPR001387">
    <property type="entry name" value="Cro/C1-type_HTH"/>
</dbReference>
<dbReference type="Proteomes" id="UP000003860">
    <property type="component" value="Unassembled WGS sequence"/>
</dbReference>
<dbReference type="CDD" id="cd00093">
    <property type="entry name" value="HTH_XRE"/>
    <property type="match status" value="1"/>
</dbReference>
<keyword evidence="4" id="KW-1185">Reference proteome</keyword>
<dbReference type="GO" id="GO:0003677">
    <property type="term" value="F:DNA binding"/>
    <property type="evidence" value="ECO:0007669"/>
    <property type="project" value="UniProtKB-KW"/>
</dbReference>
<organism evidence="3 4">
    <name type="scientific">Ruminiclostridium papyrosolvens DSM 2782</name>
    <dbReference type="NCBI Taxonomy" id="588581"/>
    <lineage>
        <taxon>Bacteria</taxon>
        <taxon>Bacillati</taxon>
        <taxon>Bacillota</taxon>
        <taxon>Clostridia</taxon>
        <taxon>Eubacteriales</taxon>
        <taxon>Oscillospiraceae</taxon>
        <taxon>Ruminiclostridium</taxon>
    </lineage>
</organism>
<dbReference type="PANTHER" id="PTHR46797">
    <property type="entry name" value="HTH-TYPE TRANSCRIPTIONAL REGULATOR"/>
    <property type="match status" value="1"/>
</dbReference>
<reference evidence="3" key="1">
    <citation type="submission" date="2009-07" db="EMBL/GenBank/DDBJ databases">
        <authorList>
            <consortium name="US DOE Joint Genome Institute (JGI-PGF)"/>
            <person name="Lucas S."/>
            <person name="Copeland A."/>
            <person name="Lapidus A."/>
            <person name="Glavina del Rio T."/>
            <person name="Tice H."/>
            <person name="Bruce D."/>
            <person name="Goodwin L."/>
            <person name="Pitluck S."/>
            <person name="Larimer F."/>
            <person name="Land M.L."/>
            <person name="Mouttaki H."/>
            <person name="He Z."/>
            <person name="Zhou J."/>
            <person name="Hemme C.L."/>
        </authorList>
    </citation>
    <scope>NUCLEOTIDE SEQUENCE [LARGE SCALE GENOMIC DNA]</scope>
    <source>
        <strain evidence="3">DSM 2782</strain>
    </source>
</reference>
<feature type="domain" description="HTH cro/C1-type" evidence="2">
    <location>
        <begin position="15"/>
        <end position="69"/>
    </location>
</feature>
<dbReference type="PANTHER" id="PTHR46797:SF1">
    <property type="entry name" value="METHYLPHOSPHONATE SYNTHASE"/>
    <property type="match status" value="1"/>
</dbReference>
<dbReference type="EMBL" id="ACXX02000001">
    <property type="protein sequence ID" value="EGD49566.1"/>
    <property type="molecule type" value="Genomic_DNA"/>
</dbReference>
<sequence>MNEKVLDLPGIGIRIRTAREKIGLTREQFAEAVDLSALYIGQIERGQRTMSLNTFVRILECLHVDPNVIIYGEQEEQKLDKSVVQALLEKCNEREMKLAEEMLKLILTYVK</sequence>
<reference evidence="3" key="2">
    <citation type="submission" date="2011-01" db="EMBL/GenBank/DDBJ databases">
        <title>The Non-contiguous Finished genome of Clostridium papyrosolvens.</title>
        <authorList>
            <person name="Lucas S."/>
            <person name="Copeland A."/>
            <person name="Lapidus A."/>
            <person name="Cheng J.-F."/>
            <person name="Goodwin L."/>
            <person name="Pitluck S."/>
            <person name="Misra M."/>
            <person name="Chertkov O."/>
            <person name="Detter J.C."/>
            <person name="Han C."/>
            <person name="Tapia R."/>
            <person name="Land M."/>
            <person name="Hauser L."/>
            <person name="Kyrpides N."/>
            <person name="Ivanova N."/>
            <person name="Pagani I."/>
            <person name="Mouttaki H."/>
            <person name="He Z."/>
            <person name="Zhou J."/>
            <person name="Hemme C.L."/>
            <person name="Woyke T."/>
        </authorList>
    </citation>
    <scope>NUCLEOTIDE SEQUENCE [LARGE SCALE GENOMIC DNA]</scope>
    <source>
        <strain evidence="3">DSM 2782</strain>
    </source>
</reference>
<name>F1T7W8_9FIRM</name>
<dbReference type="AlphaFoldDB" id="F1T7W8"/>
<evidence type="ECO:0000313" key="3">
    <source>
        <dbReference type="EMBL" id="EGD49566.1"/>
    </source>
</evidence>
<comment type="caution">
    <text evidence="3">The sequence shown here is derived from an EMBL/GenBank/DDBJ whole genome shotgun (WGS) entry which is preliminary data.</text>
</comment>
<evidence type="ECO:0000256" key="1">
    <source>
        <dbReference type="ARBA" id="ARBA00023125"/>
    </source>
</evidence>
<gene>
    <name evidence="3" type="ORF">Cpap_4002</name>
</gene>
<dbReference type="Pfam" id="PF01381">
    <property type="entry name" value="HTH_3"/>
    <property type="match status" value="1"/>
</dbReference>
<dbReference type="Gene3D" id="1.10.260.40">
    <property type="entry name" value="lambda repressor-like DNA-binding domains"/>
    <property type="match status" value="1"/>
</dbReference>
<dbReference type="OrthoDB" id="371153at2"/>
<protein>
    <submittedName>
        <fullName evidence="3">Helix-turn-helix domain protein</fullName>
    </submittedName>
</protein>
<dbReference type="GO" id="GO:0003700">
    <property type="term" value="F:DNA-binding transcription factor activity"/>
    <property type="evidence" value="ECO:0007669"/>
    <property type="project" value="TreeGrafter"/>
</dbReference>
<dbReference type="SMART" id="SM00530">
    <property type="entry name" value="HTH_XRE"/>
    <property type="match status" value="1"/>
</dbReference>
<proteinExistence type="predicted"/>
<dbReference type="eggNOG" id="COG1396">
    <property type="taxonomic scope" value="Bacteria"/>
</dbReference>
<dbReference type="PROSITE" id="PS50943">
    <property type="entry name" value="HTH_CROC1"/>
    <property type="match status" value="1"/>
</dbReference>
<dbReference type="RefSeq" id="WP_004616377.1">
    <property type="nucleotide sequence ID" value="NZ_ACXX02000001.1"/>
</dbReference>
<evidence type="ECO:0000259" key="2">
    <source>
        <dbReference type="PROSITE" id="PS50943"/>
    </source>
</evidence>
<evidence type="ECO:0000313" key="4">
    <source>
        <dbReference type="Proteomes" id="UP000003860"/>
    </source>
</evidence>
<dbReference type="InterPro" id="IPR050807">
    <property type="entry name" value="TransReg_Diox_bact_type"/>
</dbReference>